<dbReference type="PANTHER" id="PTHR39428">
    <property type="entry name" value="F420H(2)-DEPENDENT QUINONE REDUCTASE RV1261C"/>
    <property type="match status" value="1"/>
</dbReference>
<dbReference type="CDD" id="cd12108">
    <property type="entry name" value="Hr-like"/>
    <property type="match status" value="1"/>
</dbReference>
<dbReference type="GO" id="GO:0016491">
    <property type="term" value="F:oxidoreductase activity"/>
    <property type="evidence" value="ECO:0007669"/>
    <property type="project" value="InterPro"/>
</dbReference>
<feature type="domain" description="Hemerythrin-like" evidence="3">
    <location>
        <begin position="149"/>
        <end position="274"/>
    </location>
</feature>
<evidence type="ECO:0000256" key="2">
    <source>
        <dbReference type="ARBA" id="ARBA00049106"/>
    </source>
</evidence>
<dbReference type="InterPro" id="IPR012349">
    <property type="entry name" value="Split_barrel_FMN-bd"/>
</dbReference>
<reference evidence="4 5" key="1">
    <citation type="submission" date="2018-08" db="EMBL/GenBank/DDBJ databases">
        <title>Actinomadura jelena sp. nov., a novel Actinomycete isolated from soil in Chad.</title>
        <authorList>
            <person name="Shi L."/>
        </authorList>
    </citation>
    <scope>NUCLEOTIDE SEQUENCE [LARGE SCALE GENOMIC DNA]</scope>
    <source>
        <strain evidence="4 5">NEAU-G17</strain>
    </source>
</reference>
<dbReference type="Proteomes" id="UP000261811">
    <property type="component" value="Unassembled WGS sequence"/>
</dbReference>
<dbReference type="Gene3D" id="1.20.120.520">
    <property type="entry name" value="nmb1532 protein domain like"/>
    <property type="match status" value="1"/>
</dbReference>
<gene>
    <name evidence="4" type="ORF">DZF91_28920</name>
</gene>
<dbReference type="AlphaFoldDB" id="A0A372JEE0"/>
<evidence type="ECO:0000256" key="1">
    <source>
        <dbReference type="ARBA" id="ARBA00008710"/>
    </source>
</evidence>
<dbReference type="Pfam" id="PF01814">
    <property type="entry name" value="Hemerythrin"/>
    <property type="match status" value="1"/>
</dbReference>
<dbReference type="EMBL" id="QURH01000853">
    <property type="protein sequence ID" value="RFU38204.1"/>
    <property type="molecule type" value="Genomic_DNA"/>
</dbReference>
<dbReference type="Gene3D" id="2.30.110.10">
    <property type="entry name" value="Electron Transport, Fmn-binding Protein, Chain A"/>
    <property type="match status" value="1"/>
</dbReference>
<keyword evidence="5" id="KW-1185">Reference proteome</keyword>
<accession>A0A372JEE0</accession>
<comment type="catalytic activity">
    <reaction evidence="2">
        <text>oxidized coenzyme F420-(gamma-L-Glu)(n) + a quinol + H(+) = reduced coenzyme F420-(gamma-L-Glu)(n) + a quinone</text>
        <dbReference type="Rhea" id="RHEA:39663"/>
        <dbReference type="Rhea" id="RHEA-COMP:12939"/>
        <dbReference type="Rhea" id="RHEA-COMP:14378"/>
        <dbReference type="ChEBI" id="CHEBI:15378"/>
        <dbReference type="ChEBI" id="CHEBI:24646"/>
        <dbReference type="ChEBI" id="CHEBI:132124"/>
        <dbReference type="ChEBI" id="CHEBI:133980"/>
        <dbReference type="ChEBI" id="CHEBI:139511"/>
    </reaction>
</comment>
<dbReference type="Pfam" id="PF04075">
    <property type="entry name" value="F420H2_quin_red"/>
    <property type="match status" value="1"/>
</dbReference>
<comment type="similarity">
    <text evidence="1">Belongs to the F420H(2)-dependent quinone reductase family.</text>
</comment>
<sequence>MTHTERNRPIVEEFRANGGKVGGYFAGVPLLLLTTTGAQSGEPRTSPLAYQEDDHGRPVVFGTNAGADHDPQWYRNLVDNPRVTVEIGTSAYQAVAIPLRGEEHERLHARMAETSEAYAGYIERTDRTFPIVVLHRVDEDRRNAIGLELLRIHDDLRRALGDLLEAAAFGTAPTPGLMEQLRERCLTVCGDLESHHGKEEGVFPRIERHHPGVAPVLDELRRQHRVLAGMRAELEALYARTDMDPEDRREEISRLAEEIDAHFADEERRLIPVLDTVDPAVLLGRPA</sequence>
<dbReference type="GO" id="GO:0005886">
    <property type="term" value="C:plasma membrane"/>
    <property type="evidence" value="ECO:0007669"/>
    <property type="project" value="TreeGrafter"/>
</dbReference>
<dbReference type="SUPFAM" id="SSF50475">
    <property type="entry name" value="FMN-binding split barrel"/>
    <property type="match status" value="1"/>
</dbReference>
<dbReference type="OrthoDB" id="8225825at2"/>
<evidence type="ECO:0000313" key="4">
    <source>
        <dbReference type="EMBL" id="RFU38204.1"/>
    </source>
</evidence>
<proteinExistence type="inferred from homology"/>
<dbReference type="GO" id="GO:0070967">
    <property type="term" value="F:coenzyme F420 binding"/>
    <property type="evidence" value="ECO:0007669"/>
    <property type="project" value="TreeGrafter"/>
</dbReference>
<dbReference type="NCBIfam" id="TIGR00026">
    <property type="entry name" value="hi_GC_TIGR00026"/>
    <property type="match status" value="1"/>
</dbReference>
<dbReference type="PANTHER" id="PTHR39428:SF1">
    <property type="entry name" value="F420H(2)-DEPENDENT QUINONE REDUCTASE RV1261C"/>
    <property type="match status" value="1"/>
</dbReference>
<protein>
    <submittedName>
        <fullName evidence="4">Nitroreductase family deazaflavin-dependent oxidoreductase</fullName>
    </submittedName>
</protein>
<organism evidence="4 5">
    <name type="scientific">Actinomadura logoneensis</name>
    <dbReference type="NCBI Taxonomy" id="2293572"/>
    <lineage>
        <taxon>Bacteria</taxon>
        <taxon>Bacillati</taxon>
        <taxon>Actinomycetota</taxon>
        <taxon>Actinomycetes</taxon>
        <taxon>Streptosporangiales</taxon>
        <taxon>Thermomonosporaceae</taxon>
        <taxon>Actinomadura</taxon>
    </lineage>
</organism>
<dbReference type="RefSeq" id="WP_117360285.1">
    <property type="nucleotide sequence ID" value="NZ_QURH01000853.1"/>
</dbReference>
<evidence type="ECO:0000313" key="5">
    <source>
        <dbReference type="Proteomes" id="UP000261811"/>
    </source>
</evidence>
<dbReference type="InterPro" id="IPR004378">
    <property type="entry name" value="F420H2_quin_Rdtase"/>
</dbReference>
<name>A0A372JEE0_9ACTN</name>
<dbReference type="InterPro" id="IPR012312">
    <property type="entry name" value="Hemerythrin-like"/>
</dbReference>
<evidence type="ECO:0000259" key="3">
    <source>
        <dbReference type="Pfam" id="PF01814"/>
    </source>
</evidence>
<comment type="caution">
    <text evidence="4">The sequence shown here is derived from an EMBL/GenBank/DDBJ whole genome shotgun (WGS) entry which is preliminary data.</text>
</comment>